<keyword evidence="7" id="KW-0694">RNA-binding</keyword>
<reference evidence="12" key="1">
    <citation type="journal article" date="2023" name="G3 (Bethesda)">
        <title>A reference genome for the long-term kleptoplast-retaining sea slug Elysia crispata morphotype clarki.</title>
        <authorList>
            <person name="Eastman K.E."/>
            <person name="Pendleton A.L."/>
            <person name="Shaikh M.A."/>
            <person name="Suttiyut T."/>
            <person name="Ogas R."/>
            <person name="Tomko P."/>
            <person name="Gavelis G."/>
            <person name="Widhalm J.R."/>
            <person name="Wisecaver J.H."/>
        </authorList>
    </citation>
    <scope>NUCLEOTIDE SEQUENCE</scope>
    <source>
        <strain evidence="12">ECLA1</strain>
    </source>
</reference>
<evidence type="ECO:0000313" key="12">
    <source>
        <dbReference type="EMBL" id="KAK3794637.1"/>
    </source>
</evidence>
<dbReference type="GO" id="GO:0034475">
    <property type="term" value="P:U4 snRNA 3'-end processing"/>
    <property type="evidence" value="ECO:0007669"/>
    <property type="project" value="TreeGrafter"/>
</dbReference>
<evidence type="ECO:0000256" key="3">
    <source>
        <dbReference type="ARBA" id="ARBA00007841"/>
    </source>
</evidence>
<dbReference type="GO" id="GO:0010468">
    <property type="term" value="P:regulation of gene expression"/>
    <property type="evidence" value="ECO:0007669"/>
    <property type="project" value="UniProtKB-ARBA"/>
</dbReference>
<dbReference type="Gene3D" id="2.40.50.100">
    <property type="match status" value="1"/>
</dbReference>
<dbReference type="Pfam" id="PF15985">
    <property type="entry name" value="KH_6"/>
    <property type="match status" value="1"/>
</dbReference>
<dbReference type="GO" id="GO:0000467">
    <property type="term" value="P:exonucleolytic trimming to generate mature 3'-end of 5.8S rRNA from tricistronic rRNA transcript (SSU-rRNA, 5.8S rRNA, LSU-rRNA)"/>
    <property type="evidence" value="ECO:0007669"/>
    <property type="project" value="TreeGrafter"/>
</dbReference>
<evidence type="ECO:0000256" key="8">
    <source>
        <dbReference type="ARBA" id="ARBA00023242"/>
    </source>
</evidence>
<dbReference type="GO" id="GO:0003723">
    <property type="term" value="F:RNA binding"/>
    <property type="evidence" value="ECO:0007669"/>
    <property type="project" value="UniProtKB-KW"/>
</dbReference>
<evidence type="ECO:0000256" key="5">
    <source>
        <dbReference type="ARBA" id="ARBA00022552"/>
    </source>
</evidence>
<feature type="domain" description="K Homology" evidence="11">
    <location>
        <begin position="155"/>
        <end position="201"/>
    </location>
</feature>
<dbReference type="InterPro" id="IPR036612">
    <property type="entry name" value="KH_dom_type_1_sf"/>
</dbReference>
<dbReference type="SUPFAM" id="SSF50249">
    <property type="entry name" value="Nucleic acid-binding proteins"/>
    <property type="match status" value="1"/>
</dbReference>
<comment type="similarity">
    <text evidence="3">Belongs to the RRP40 family.</text>
</comment>
<dbReference type="GO" id="GO:0071038">
    <property type="term" value="P:TRAMP-dependent tRNA surveillance pathway"/>
    <property type="evidence" value="ECO:0007669"/>
    <property type="project" value="TreeGrafter"/>
</dbReference>
<dbReference type="PANTHER" id="PTHR21321">
    <property type="entry name" value="PNAS-3 RELATED"/>
    <property type="match status" value="1"/>
</dbReference>
<name>A0AAE1AXF5_9GAST</name>
<dbReference type="InterPro" id="IPR026699">
    <property type="entry name" value="Exosome_RNA_bind1/RRP40/RRP4"/>
</dbReference>
<evidence type="ECO:0000259" key="11">
    <source>
        <dbReference type="Pfam" id="PF15985"/>
    </source>
</evidence>
<dbReference type="InterPro" id="IPR012340">
    <property type="entry name" value="NA-bd_OB-fold"/>
</dbReference>
<dbReference type="CDD" id="cd05790">
    <property type="entry name" value="S1_Rrp40"/>
    <property type="match status" value="1"/>
</dbReference>
<dbReference type="GO" id="GO:0071051">
    <property type="term" value="P:poly(A)-dependent snoRNA 3'-end processing"/>
    <property type="evidence" value="ECO:0007669"/>
    <property type="project" value="TreeGrafter"/>
</dbReference>
<accession>A0AAE1AXF5</accession>
<keyword evidence="13" id="KW-1185">Reference proteome</keyword>
<dbReference type="Proteomes" id="UP001283361">
    <property type="component" value="Unassembled WGS sequence"/>
</dbReference>
<keyword evidence="5" id="KW-0698">rRNA processing</keyword>
<dbReference type="Pfam" id="PF21262">
    <property type="entry name" value="RRP40_S1"/>
    <property type="match status" value="1"/>
</dbReference>
<evidence type="ECO:0000256" key="2">
    <source>
        <dbReference type="ARBA" id="ARBA00004604"/>
    </source>
</evidence>
<dbReference type="GO" id="GO:0005730">
    <property type="term" value="C:nucleolus"/>
    <property type="evidence" value="ECO:0007669"/>
    <property type="project" value="UniProtKB-SubCell"/>
</dbReference>
<dbReference type="PANTHER" id="PTHR21321:SF1">
    <property type="entry name" value="EXOSOME COMPLEX COMPONENT RRP40"/>
    <property type="match status" value="1"/>
</dbReference>
<dbReference type="InterPro" id="IPR004088">
    <property type="entry name" value="KH_dom_type_1"/>
</dbReference>
<dbReference type="Gene3D" id="2.40.50.140">
    <property type="entry name" value="Nucleic acid-binding proteins"/>
    <property type="match status" value="1"/>
</dbReference>
<dbReference type="FunFam" id="2.40.50.140:FF:000112">
    <property type="entry name" value="Exosome complex component RRP40"/>
    <property type="match status" value="1"/>
</dbReference>
<proteinExistence type="inferred from homology"/>
<dbReference type="InterPro" id="IPR049469">
    <property type="entry name" value="RRP40_KH-I"/>
</dbReference>
<evidence type="ECO:0000256" key="4">
    <source>
        <dbReference type="ARBA" id="ARBA00022490"/>
    </source>
</evidence>
<dbReference type="SUPFAM" id="SSF110324">
    <property type="entry name" value="Ribosomal L27 protein-like"/>
    <property type="match status" value="1"/>
</dbReference>
<dbReference type="AlphaFoldDB" id="A0AAE1AXF5"/>
<dbReference type="GO" id="GO:0071034">
    <property type="term" value="P:CUT catabolic process"/>
    <property type="evidence" value="ECO:0007669"/>
    <property type="project" value="TreeGrafter"/>
</dbReference>
<dbReference type="Gene3D" id="3.30.1370.10">
    <property type="entry name" value="K Homology domain, type 1"/>
    <property type="match status" value="1"/>
</dbReference>
<gene>
    <name evidence="12" type="ORF">RRG08_003782</name>
</gene>
<evidence type="ECO:0000256" key="9">
    <source>
        <dbReference type="ARBA" id="ARBA00030615"/>
    </source>
</evidence>
<keyword evidence="4" id="KW-0963">Cytoplasm</keyword>
<evidence type="ECO:0000256" key="6">
    <source>
        <dbReference type="ARBA" id="ARBA00022835"/>
    </source>
</evidence>
<dbReference type="GO" id="GO:0000177">
    <property type="term" value="C:cytoplasmic exosome (RNase complex)"/>
    <property type="evidence" value="ECO:0007669"/>
    <property type="project" value="TreeGrafter"/>
</dbReference>
<organism evidence="12 13">
    <name type="scientific">Elysia crispata</name>
    <name type="common">lettuce slug</name>
    <dbReference type="NCBI Taxonomy" id="231223"/>
    <lineage>
        <taxon>Eukaryota</taxon>
        <taxon>Metazoa</taxon>
        <taxon>Spiralia</taxon>
        <taxon>Lophotrochozoa</taxon>
        <taxon>Mollusca</taxon>
        <taxon>Gastropoda</taxon>
        <taxon>Heterobranchia</taxon>
        <taxon>Euthyneura</taxon>
        <taxon>Panpulmonata</taxon>
        <taxon>Sacoglossa</taxon>
        <taxon>Placobranchoidea</taxon>
        <taxon>Plakobranchidae</taxon>
        <taxon>Elysia</taxon>
    </lineage>
</organism>
<evidence type="ECO:0000256" key="7">
    <source>
        <dbReference type="ARBA" id="ARBA00022884"/>
    </source>
</evidence>
<dbReference type="CDD" id="cd22526">
    <property type="entry name" value="KH-I_Rrp40"/>
    <property type="match status" value="1"/>
</dbReference>
<keyword evidence="6" id="KW-0271">Exosome</keyword>
<dbReference type="FunFam" id="3.30.1370.10:FF:000038">
    <property type="entry name" value="exosome complex component RRP40"/>
    <property type="match status" value="1"/>
</dbReference>
<comment type="caution">
    <text evidence="12">The sequence shown here is derived from an EMBL/GenBank/DDBJ whole genome shotgun (WGS) entry which is preliminary data.</text>
</comment>
<dbReference type="InterPro" id="IPR037319">
    <property type="entry name" value="Rrp40_S1"/>
</dbReference>
<dbReference type="GO" id="GO:0071035">
    <property type="term" value="P:nuclear polyadenylation-dependent rRNA catabolic process"/>
    <property type="evidence" value="ECO:0007669"/>
    <property type="project" value="TreeGrafter"/>
</dbReference>
<sequence>MAAPIGRIVLPGDTFSFEQLQPPDEHKKILLGPGLREEKAEIKVLRPGILRFRKPAVYWIDCHHKRYIPAKGDSVIGIVNQKVGDIFRVDIGSSEQASLSYLSFEGSTKRNRPDVKVGDIVYSKLLVANKDMEPEIVCIDSYGRSSGMGVIRNGGFLFHTSLNLARKLLNPQCTLLKCLGNRFQFEISVGVNGRVWVKAGNDVQTIALVNSVIVSEFKDNDQIKEMCKRISKAVVRMEID</sequence>
<evidence type="ECO:0000256" key="10">
    <source>
        <dbReference type="ARBA" id="ARBA00069899"/>
    </source>
</evidence>
<keyword evidence="8" id="KW-0539">Nucleus</keyword>
<dbReference type="SUPFAM" id="SSF54791">
    <property type="entry name" value="Eukaryotic type KH-domain (KH-domain type I)"/>
    <property type="match status" value="1"/>
</dbReference>
<dbReference type="GO" id="GO:0000176">
    <property type="term" value="C:nuclear exosome (RNase complex)"/>
    <property type="evidence" value="ECO:0007669"/>
    <property type="project" value="TreeGrafter"/>
</dbReference>
<dbReference type="EMBL" id="JAWDGP010001105">
    <property type="protein sequence ID" value="KAK3794637.1"/>
    <property type="molecule type" value="Genomic_DNA"/>
</dbReference>
<evidence type="ECO:0000313" key="13">
    <source>
        <dbReference type="Proteomes" id="UP001283361"/>
    </source>
</evidence>
<comment type="subcellular location">
    <subcellularLocation>
        <location evidence="1">Cytoplasm</location>
    </subcellularLocation>
    <subcellularLocation>
        <location evidence="2">Nucleus</location>
        <location evidence="2">Nucleolus</location>
    </subcellularLocation>
</comment>
<protein>
    <recommendedName>
        <fullName evidence="10">Exosome complex component RRP40</fullName>
    </recommendedName>
    <alternativeName>
        <fullName evidence="9">Ribosomal RNA-processing protein 40</fullName>
    </alternativeName>
</protein>
<evidence type="ECO:0000256" key="1">
    <source>
        <dbReference type="ARBA" id="ARBA00004496"/>
    </source>
</evidence>